<dbReference type="GO" id="GO:0005509">
    <property type="term" value="F:calcium ion binding"/>
    <property type="evidence" value="ECO:0007669"/>
    <property type="project" value="InterPro"/>
</dbReference>
<dbReference type="PROSITE" id="PS50222">
    <property type="entry name" value="EF_HAND_2"/>
    <property type="match status" value="1"/>
</dbReference>
<protein>
    <recommendedName>
        <fullName evidence="3">EF-hand domain-containing protein</fullName>
    </recommendedName>
</protein>
<evidence type="ECO:0000256" key="1">
    <source>
        <dbReference type="ARBA" id="ARBA00022837"/>
    </source>
</evidence>
<organism evidence="4 5">
    <name type="scientific">Thraustotheca clavata</name>
    <dbReference type="NCBI Taxonomy" id="74557"/>
    <lineage>
        <taxon>Eukaryota</taxon>
        <taxon>Sar</taxon>
        <taxon>Stramenopiles</taxon>
        <taxon>Oomycota</taxon>
        <taxon>Saprolegniomycetes</taxon>
        <taxon>Saprolegniales</taxon>
        <taxon>Achlyaceae</taxon>
        <taxon>Thraustotheca</taxon>
    </lineage>
</organism>
<dbReference type="InterPro" id="IPR011992">
    <property type="entry name" value="EF-hand-dom_pair"/>
</dbReference>
<dbReference type="Proteomes" id="UP000243217">
    <property type="component" value="Unassembled WGS sequence"/>
</dbReference>
<feature type="region of interest" description="Disordered" evidence="2">
    <location>
        <begin position="1"/>
        <end position="32"/>
    </location>
</feature>
<sequence>MEGQDSRRWSSSRMAARNVSFTKDSEDRQPSVLVPGNFTQQLIPLPRKRRGAASAGATRFKSFSNTIIHHSSALGSHTKVHFFSKFHKKHHEYTNQDPPEVSRKPFIASHQGPTSINHFINEPKCHDLGTIEDHRGGEAIMNWLEEFPHEENDFLSPTNFYEMKYSQARRLTQDWPVPQRLRLAVAFTAMTTLSSQHISIPPTLLSQFLEDIGPAIFKNYDSFDQEAIDLNPFLYYYQQATTYYDEAIDKALECDRLQEEASKLVEKLDNYHTKQKHAVSSRVIDRFRTSMHHLKHNTVTPHEEEARTPVAEPRLPTESQIKDYFALLNPETLASTLHRILSEANMPSIVQTLVHLVDELDPDQRQVFYRAYQKCMTAEELFNFIAQEINKNNPYIRDVTLRLTKKNTLPMLSEFVKSLRKHLLLDSKPAPQLQPSSSSTFTAEESQILVTIESFMTRLNSLKENIGQLSLLEIIPRHGQVRLSVAKLLELLVILEGGDPNSVMESIEQDDGEQTQDDIPREGEDDDFDEEETQDGIDEKKCRKKMTRKKTKKRRSTILAKLKSRTMPLYDVCTTISSLICEKLIQDANDKSLQSQPLKVFTRQYFIRVYGLKSLALSHIASFRTALNMNYKENPRVNLFYWFIGMDDNKTLSAELGFDFFKSLIKNIIYTMTKVKSATVNQMESPSMTTIESLIYSWNDLIGDGYTGKDVALAATTTFKDKKRIIPVLKALEACKLSFVNVFEKDSAVLTYVDDLKNCGQTTLLMEDFIMQVMDVWSNVFDRLVVDLRLKFKEADENGDGTMDFNEFYAFLLETKAIDVAKLEMSETNKTTQRDASIVMAEARQIDALRRKAIAIYDSITNENNIIDEIRFVTYMITQIIKPKKDDEVEEEAYNTQE</sequence>
<proteinExistence type="predicted"/>
<dbReference type="InterPro" id="IPR018247">
    <property type="entry name" value="EF_Hand_1_Ca_BS"/>
</dbReference>
<dbReference type="PROSITE" id="PS00018">
    <property type="entry name" value="EF_HAND_1"/>
    <property type="match status" value="1"/>
</dbReference>
<name>A0A1W0A2N3_9STRA</name>
<dbReference type="SUPFAM" id="SSF47473">
    <property type="entry name" value="EF-hand"/>
    <property type="match status" value="1"/>
</dbReference>
<dbReference type="OrthoDB" id="109600at2759"/>
<feature type="domain" description="EF-hand" evidence="3">
    <location>
        <begin position="783"/>
        <end position="818"/>
    </location>
</feature>
<reference evidence="4 5" key="1">
    <citation type="journal article" date="2014" name="Genome Biol. Evol.">
        <title>The secreted proteins of Achlya hypogyna and Thraustotheca clavata identify the ancestral oomycete secretome and reveal gene acquisitions by horizontal gene transfer.</title>
        <authorList>
            <person name="Misner I."/>
            <person name="Blouin N."/>
            <person name="Leonard G."/>
            <person name="Richards T.A."/>
            <person name="Lane C.E."/>
        </authorList>
    </citation>
    <scope>NUCLEOTIDE SEQUENCE [LARGE SCALE GENOMIC DNA]</scope>
    <source>
        <strain evidence="4 5">ATCC 34112</strain>
    </source>
</reference>
<gene>
    <name evidence="4" type="ORF">THRCLA_03247</name>
</gene>
<dbReference type="PANTHER" id="PTHR34894:SF5">
    <property type="entry name" value="EF-HAND DOMAIN-CONTAINING PROTEIN"/>
    <property type="match status" value="1"/>
</dbReference>
<feature type="compositionally biased region" description="Acidic residues" evidence="2">
    <location>
        <begin position="523"/>
        <end position="536"/>
    </location>
</feature>
<dbReference type="AlphaFoldDB" id="A0A1W0A2N3"/>
<feature type="compositionally biased region" description="Acidic residues" evidence="2">
    <location>
        <begin position="507"/>
        <end position="516"/>
    </location>
</feature>
<evidence type="ECO:0000256" key="2">
    <source>
        <dbReference type="SAM" id="MobiDB-lite"/>
    </source>
</evidence>
<accession>A0A1W0A2N3</accession>
<evidence type="ECO:0000259" key="3">
    <source>
        <dbReference type="PROSITE" id="PS50222"/>
    </source>
</evidence>
<evidence type="ECO:0000313" key="5">
    <source>
        <dbReference type="Proteomes" id="UP000243217"/>
    </source>
</evidence>
<keyword evidence="5" id="KW-1185">Reference proteome</keyword>
<keyword evidence="1" id="KW-0106">Calcium</keyword>
<feature type="region of interest" description="Disordered" evidence="2">
    <location>
        <begin position="502"/>
        <end position="536"/>
    </location>
</feature>
<dbReference type="PANTHER" id="PTHR34894">
    <property type="entry name" value="SAM-DEPENDENT METHYLTRANSFERASE RSMI, CONSERVED SITE"/>
    <property type="match status" value="1"/>
</dbReference>
<comment type="caution">
    <text evidence="4">The sequence shown here is derived from an EMBL/GenBank/DDBJ whole genome shotgun (WGS) entry which is preliminary data.</text>
</comment>
<dbReference type="EMBL" id="JNBS01000601">
    <property type="protein sequence ID" value="OQS04527.1"/>
    <property type="molecule type" value="Genomic_DNA"/>
</dbReference>
<dbReference type="InterPro" id="IPR002048">
    <property type="entry name" value="EF_hand_dom"/>
</dbReference>
<evidence type="ECO:0000313" key="4">
    <source>
        <dbReference type="EMBL" id="OQS04527.1"/>
    </source>
</evidence>